<evidence type="ECO:0000256" key="4">
    <source>
        <dbReference type="ARBA" id="ARBA00013678"/>
    </source>
</evidence>
<reference evidence="11 12" key="1">
    <citation type="submission" date="2016-10" db="EMBL/GenBank/DDBJ databases">
        <authorList>
            <person name="Varghese N."/>
            <person name="Submissions S."/>
        </authorList>
    </citation>
    <scope>NUCLEOTIDE SEQUENCE [LARGE SCALE GENOMIC DNA]</scope>
    <source>
        <strain evidence="11 12">DSM 2373</strain>
    </source>
</reference>
<dbReference type="Pfam" id="PF07541">
    <property type="entry name" value="EIF_2_alpha"/>
    <property type="match status" value="1"/>
</dbReference>
<comment type="subunit">
    <text evidence="3">Heterotrimer composed of an alpha, a beta and a gamma chain.</text>
</comment>
<dbReference type="SUPFAM" id="SSF50249">
    <property type="entry name" value="Nucleic acid-binding proteins"/>
    <property type="match status" value="1"/>
</dbReference>
<dbReference type="EMBL" id="FNFT01000001">
    <property type="protein sequence ID" value="SDJ85528.1"/>
    <property type="molecule type" value="Genomic_DNA"/>
</dbReference>
<dbReference type="OrthoDB" id="84794at2157"/>
<keyword evidence="6" id="KW-0694">RNA-binding</keyword>
<dbReference type="SUPFAM" id="SSF116742">
    <property type="entry name" value="eIF2alpha middle domain-like"/>
    <property type="match status" value="1"/>
</dbReference>
<feature type="domain" description="S1 motif" evidence="10">
    <location>
        <begin position="10"/>
        <end position="81"/>
    </location>
</feature>
<organism evidence="11 12">
    <name type="scientific">Methanoculleus thermophilus</name>
    <dbReference type="NCBI Taxonomy" id="2200"/>
    <lineage>
        <taxon>Archaea</taxon>
        <taxon>Methanobacteriati</taxon>
        <taxon>Methanobacteriota</taxon>
        <taxon>Stenosarchaea group</taxon>
        <taxon>Methanomicrobia</taxon>
        <taxon>Methanomicrobiales</taxon>
        <taxon>Methanomicrobiaceae</taxon>
        <taxon>Methanoculleus</taxon>
    </lineage>
</organism>
<dbReference type="InterPro" id="IPR003029">
    <property type="entry name" value="S1_domain"/>
</dbReference>
<sequence length="259" mass="29129">MHEREWPEEGELVVCTVVDVKDFAAFVTLDEYNERKGLIPISEIARGWIKYIRDYIREGQKVVCKVLGVDPDRGHIDLSLKDVNEHQRREKIHEWKNEQKATKWIGFASEATGVDRRVIEDAIYHEYGQLYPAFEDIVTTGGEAVEKLKLDKSVKESLIALAHENVKVPRVTITGNLVLTSPRPDGVNVIRRALRSAQPKIEDIEIDLIYIGAPNYRIKVTAPDYKSAEKAIEKAANAAVGVVERAGGSGKFIRKQKAG</sequence>
<comment type="function">
    <text evidence="1">eIF-2 functions in the early steps of protein synthesis by forming a ternary complex with GTP and initiator tRNA.</text>
</comment>
<dbReference type="Gene3D" id="2.40.50.140">
    <property type="entry name" value="Nucleic acid-binding proteins"/>
    <property type="match status" value="1"/>
</dbReference>
<dbReference type="InterPro" id="IPR024055">
    <property type="entry name" value="TIF2_asu_C"/>
</dbReference>
<evidence type="ECO:0000256" key="1">
    <source>
        <dbReference type="ARBA" id="ARBA00003323"/>
    </source>
</evidence>
<dbReference type="PANTHER" id="PTHR10602">
    <property type="entry name" value="EUKARYOTIC TRANSLATION INITIATION FACTOR 2 SUBUNIT 1"/>
    <property type="match status" value="1"/>
</dbReference>
<dbReference type="NCBIfam" id="NF003064">
    <property type="entry name" value="PRK03987.1-4"/>
    <property type="match status" value="1"/>
</dbReference>
<dbReference type="CDD" id="cd04452">
    <property type="entry name" value="S1_IF2_alpha"/>
    <property type="match status" value="1"/>
</dbReference>
<dbReference type="SMART" id="SM00316">
    <property type="entry name" value="S1"/>
    <property type="match status" value="1"/>
</dbReference>
<dbReference type="InterPro" id="IPR011488">
    <property type="entry name" value="TIF_2_asu"/>
</dbReference>
<dbReference type="PANTHER" id="PTHR10602:SF0">
    <property type="entry name" value="EUKARYOTIC TRANSLATION INITIATION FACTOR 2 SUBUNIT 1"/>
    <property type="match status" value="1"/>
</dbReference>
<dbReference type="GO" id="GO:0003723">
    <property type="term" value="F:RNA binding"/>
    <property type="evidence" value="ECO:0007669"/>
    <property type="project" value="UniProtKB-KW"/>
</dbReference>
<dbReference type="SUPFAM" id="SSF110993">
    <property type="entry name" value="eIF-2-alpha, C-terminal domain"/>
    <property type="match status" value="1"/>
</dbReference>
<dbReference type="FunFam" id="3.30.70.1130:FF:000002">
    <property type="entry name" value="Translation initiation factor 2 subunit alpha"/>
    <property type="match status" value="1"/>
</dbReference>
<dbReference type="Proteomes" id="UP000326500">
    <property type="component" value="Unassembled WGS sequence"/>
</dbReference>
<dbReference type="Pfam" id="PF00575">
    <property type="entry name" value="S1"/>
    <property type="match status" value="1"/>
</dbReference>
<dbReference type="GO" id="GO:0043022">
    <property type="term" value="F:ribosome binding"/>
    <property type="evidence" value="ECO:0007669"/>
    <property type="project" value="TreeGrafter"/>
</dbReference>
<evidence type="ECO:0000256" key="5">
    <source>
        <dbReference type="ARBA" id="ARBA00022540"/>
    </source>
</evidence>
<dbReference type="InterPro" id="IPR044126">
    <property type="entry name" value="S1_IF2_alpha"/>
</dbReference>
<dbReference type="Gene3D" id="1.10.150.190">
    <property type="entry name" value="Translation initiation factor 2, subunit 1, domain 2"/>
    <property type="match status" value="1"/>
</dbReference>
<gene>
    <name evidence="11" type="ORF">SAMN04488571_101253</name>
</gene>
<proteinExistence type="inferred from homology"/>
<dbReference type="Gene3D" id="3.30.70.1130">
    <property type="entry name" value="EIF_2_alpha"/>
    <property type="match status" value="1"/>
</dbReference>
<evidence type="ECO:0000256" key="3">
    <source>
        <dbReference type="ARBA" id="ARBA00011243"/>
    </source>
</evidence>
<name>A0A1G8X4H8_9EURY</name>
<dbReference type="GO" id="GO:0003743">
    <property type="term" value="F:translation initiation factor activity"/>
    <property type="evidence" value="ECO:0007669"/>
    <property type="project" value="UniProtKB-KW"/>
</dbReference>
<comment type="similarity">
    <text evidence="2">Belongs to the eIF-2-alpha family.</text>
</comment>
<dbReference type="InterPro" id="IPR012340">
    <property type="entry name" value="NA-bd_OB-fold"/>
</dbReference>
<evidence type="ECO:0000259" key="10">
    <source>
        <dbReference type="PROSITE" id="PS50126"/>
    </source>
</evidence>
<evidence type="ECO:0000313" key="11">
    <source>
        <dbReference type="EMBL" id="SDJ85528.1"/>
    </source>
</evidence>
<evidence type="ECO:0000256" key="6">
    <source>
        <dbReference type="ARBA" id="ARBA00022884"/>
    </source>
</evidence>
<evidence type="ECO:0000256" key="8">
    <source>
        <dbReference type="ARBA" id="ARBA00030860"/>
    </source>
</evidence>
<protein>
    <recommendedName>
        <fullName evidence="4">Translation initiation factor 2 subunit alpha</fullName>
    </recommendedName>
    <alternativeName>
        <fullName evidence="8">aIF2-alpha</fullName>
    </alternativeName>
    <alternativeName>
        <fullName evidence="9">eIF-2-alpha</fullName>
    </alternativeName>
</protein>
<evidence type="ECO:0000256" key="2">
    <source>
        <dbReference type="ARBA" id="ARBA00007223"/>
    </source>
</evidence>
<dbReference type="PROSITE" id="PS50126">
    <property type="entry name" value="S1"/>
    <property type="match status" value="1"/>
</dbReference>
<evidence type="ECO:0000256" key="7">
    <source>
        <dbReference type="ARBA" id="ARBA00022917"/>
    </source>
</evidence>
<evidence type="ECO:0000256" key="9">
    <source>
        <dbReference type="ARBA" id="ARBA00033333"/>
    </source>
</evidence>
<keyword evidence="12" id="KW-1185">Reference proteome</keyword>
<dbReference type="FunFam" id="2.40.50.140:FF:000015">
    <property type="entry name" value="Eukaryotic translation initiation factor 2 subunit alpha"/>
    <property type="match status" value="1"/>
</dbReference>
<dbReference type="STRING" id="2200.GCA_001571405_00998"/>
<dbReference type="RefSeq" id="WP_066956306.1">
    <property type="nucleotide sequence ID" value="NZ_BCNX01000006.1"/>
</dbReference>
<dbReference type="InterPro" id="IPR024054">
    <property type="entry name" value="TIF2_asu_middle_sf"/>
</dbReference>
<keyword evidence="7" id="KW-0648">Protein biosynthesis</keyword>
<dbReference type="AlphaFoldDB" id="A0A1G8X4H8"/>
<evidence type="ECO:0000313" key="12">
    <source>
        <dbReference type="Proteomes" id="UP000326500"/>
    </source>
</evidence>
<accession>A0A1G8X4H8</accession>
<keyword evidence="5 11" id="KW-0396">Initiation factor</keyword>